<dbReference type="OrthoDB" id="5329991at2"/>
<name>A0A3D8IM48_9HELI</name>
<sequence>MKNLYFLPFFLLFLCACSQYQEQVKREYDGQYYVQTYKTLQKATQKKSNDLLLWQMQSAFLTFSYFGPYFSFMDFERAETTFKAYESEGLLAGVGANIGVALSNDMAIPYRGYIYEGVLLNYYKALAYSSIGDDVNARIEFNRANDRQRRAKDYYAKEIKKTREKTLEEANKKKESVDYERNVSDENIDTILNQRYSNLKNFSIYQDLINPTIPYVSGLFFMIEKDFSKSEDLLKESYGITQASIIANDMKLLESRRYTRGSYPTYTWIIIEDGNIARKYGNEFSLPIFIGSGINAVNLALPNLDNGYAKFSTYKVNSQNADLITQMSKLFASEFEKQLTPIITRAIIGAIVKFAITESVNQFGGDYGQLIGLVATLAFSAITRTDTRSSIILPNSVWVARIPNTDSKIEIFGDNYPILNIEVNAECNSLANRLQGSLEFNELVKAKPKDLHGRINVFKRYNYDSKVCSSTDNIVYIRTHNGTITHFVLKGN</sequence>
<accession>A0A3D8IM48</accession>
<protein>
    <recommendedName>
        <fullName evidence="3">Lipoprotein</fullName>
    </recommendedName>
</protein>
<dbReference type="Proteomes" id="UP000256379">
    <property type="component" value="Unassembled WGS sequence"/>
</dbReference>
<evidence type="ECO:0000313" key="1">
    <source>
        <dbReference type="EMBL" id="RDU66006.1"/>
    </source>
</evidence>
<proteinExistence type="predicted"/>
<comment type="caution">
    <text evidence="1">The sequence shown here is derived from an EMBL/GenBank/DDBJ whole genome shotgun (WGS) entry which is preliminary data.</text>
</comment>
<dbReference type="EMBL" id="NXLQ01000008">
    <property type="protein sequence ID" value="RDU66006.1"/>
    <property type="molecule type" value="Genomic_DNA"/>
</dbReference>
<keyword evidence="2" id="KW-1185">Reference proteome</keyword>
<evidence type="ECO:0008006" key="3">
    <source>
        <dbReference type="Google" id="ProtNLM"/>
    </source>
</evidence>
<dbReference type="AlphaFoldDB" id="A0A3D8IM48"/>
<evidence type="ECO:0000313" key="2">
    <source>
        <dbReference type="Proteomes" id="UP000256379"/>
    </source>
</evidence>
<reference evidence="1 2" key="1">
    <citation type="submission" date="2018-04" db="EMBL/GenBank/DDBJ databases">
        <title>Novel Campyloabacter and Helicobacter Species and Strains.</title>
        <authorList>
            <person name="Mannion A.J."/>
            <person name="Shen Z."/>
            <person name="Fox J.G."/>
        </authorList>
    </citation>
    <scope>NUCLEOTIDE SEQUENCE [LARGE SCALE GENOMIC DNA]</scope>
    <source>
        <strain evidence="1 2">MIT 17-337</strain>
    </source>
</reference>
<organism evidence="1 2">
    <name type="scientific">Helicobacter didelphidarum</name>
    <dbReference type="NCBI Taxonomy" id="2040648"/>
    <lineage>
        <taxon>Bacteria</taxon>
        <taxon>Pseudomonadati</taxon>
        <taxon>Campylobacterota</taxon>
        <taxon>Epsilonproteobacteria</taxon>
        <taxon>Campylobacterales</taxon>
        <taxon>Helicobacteraceae</taxon>
        <taxon>Helicobacter</taxon>
    </lineage>
</organism>
<gene>
    <name evidence="1" type="ORF">CQA53_05165</name>
</gene>
<dbReference type="PROSITE" id="PS51257">
    <property type="entry name" value="PROKAR_LIPOPROTEIN"/>
    <property type="match status" value="1"/>
</dbReference>